<evidence type="ECO:0000313" key="3">
    <source>
        <dbReference type="EMBL" id="MFD1686184.1"/>
    </source>
</evidence>
<keyword evidence="1" id="KW-1133">Transmembrane helix</keyword>
<dbReference type="RefSeq" id="WP_256308811.1">
    <property type="nucleotide sequence ID" value="NZ_JANHAW010000003.1"/>
</dbReference>
<feature type="transmembrane region" description="Helical" evidence="1">
    <location>
        <begin position="245"/>
        <end position="264"/>
    </location>
</feature>
<keyword evidence="4" id="KW-1185">Reference proteome</keyword>
<evidence type="ECO:0000313" key="4">
    <source>
        <dbReference type="Proteomes" id="UP001597092"/>
    </source>
</evidence>
<dbReference type="InterPro" id="IPR042150">
    <property type="entry name" value="MmRce1-like"/>
</dbReference>
<feature type="transmembrane region" description="Helical" evidence="1">
    <location>
        <begin position="194"/>
        <end position="212"/>
    </location>
</feature>
<dbReference type="Proteomes" id="UP001597092">
    <property type="component" value="Unassembled WGS sequence"/>
</dbReference>
<name>A0ABD6DXZ4_9EURY</name>
<sequence>MRNVVRRDGSSPGDWRGIAAFLAVTFGWSWGFWIPKAVAASGFVQRVPVLPDLGAFGPTVAAFALVTYANGRPGAKRLALRALSRDYPKRWLLPALLLTPAIVFASLAVADLTETTPAYPWADDPVVLPAAFLVILVLGGPLQEEFGWRGYLLDPLQERLTAFGGAVAVGLVWAVWHLPLFYIPSETIYFRNPFLGFAVSITLLSVLITWVYNNTERSLLPAILFHASFNWSQAMFPVLDSDPASLTMVGLLALTTIAVVRYWGPSRLTRASGESSFG</sequence>
<feature type="transmembrane region" description="Helical" evidence="1">
    <location>
        <begin position="15"/>
        <end position="33"/>
    </location>
</feature>
<dbReference type="InterPro" id="IPR003675">
    <property type="entry name" value="Rce1/LyrA-like_dom"/>
</dbReference>
<keyword evidence="1" id="KW-0812">Transmembrane</keyword>
<dbReference type="AlphaFoldDB" id="A0ABD6DXZ4"/>
<dbReference type="PANTHER" id="PTHR35797:SF1">
    <property type="entry name" value="PROTEASE"/>
    <property type="match status" value="1"/>
</dbReference>
<feature type="transmembrane region" description="Helical" evidence="1">
    <location>
        <begin position="160"/>
        <end position="182"/>
    </location>
</feature>
<dbReference type="Pfam" id="PF02517">
    <property type="entry name" value="Rce1-like"/>
    <property type="match status" value="1"/>
</dbReference>
<organism evidence="3 4">
    <name type="scientific">Halobellus litoreus</name>
    <dbReference type="NCBI Taxonomy" id="755310"/>
    <lineage>
        <taxon>Archaea</taxon>
        <taxon>Methanobacteriati</taxon>
        <taxon>Methanobacteriota</taxon>
        <taxon>Stenosarchaea group</taxon>
        <taxon>Halobacteria</taxon>
        <taxon>Halobacteriales</taxon>
        <taxon>Haloferacaceae</taxon>
        <taxon>Halobellus</taxon>
    </lineage>
</organism>
<protein>
    <submittedName>
        <fullName evidence="3">Type II CAAX prenyl endopeptidase Rce1 family protein</fullName>
    </submittedName>
</protein>
<dbReference type="GO" id="GO:0080120">
    <property type="term" value="P:CAAX-box protein maturation"/>
    <property type="evidence" value="ECO:0007669"/>
    <property type="project" value="UniProtKB-ARBA"/>
</dbReference>
<keyword evidence="1" id="KW-0472">Membrane</keyword>
<feature type="domain" description="CAAX prenyl protease 2/Lysostaphin resistance protein A-like" evidence="2">
    <location>
        <begin position="129"/>
        <end position="231"/>
    </location>
</feature>
<evidence type="ECO:0000259" key="2">
    <source>
        <dbReference type="Pfam" id="PF02517"/>
    </source>
</evidence>
<reference evidence="3 4" key="1">
    <citation type="journal article" date="2019" name="Int. J. Syst. Evol. Microbiol.">
        <title>The Global Catalogue of Microorganisms (GCM) 10K type strain sequencing project: providing services to taxonomists for standard genome sequencing and annotation.</title>
        <authorList>
            <consortium name="The Broad Institute Genomics Platform"/>
            <consortium name="The Broad Institute Genome Sequencing Center for Infectious Disease"/>
            <person name="Wu L."/>
            <person name="Ma J."/>
        </authorList>
    </citation>
    <scope>NUCLEOTIDE SEQUENCE [LARGE SCALE GENOMIC DNA]</scope>
    <source>
        <strain evidence="3 4">CGMCC 1.10387</strain>
    </source>
</reference>
<gene>
    <name evidence="3" type="ORF">ACFSAS_11225</name>
</gene>
<dbReference type="GO" id="GO:0004175">
    <property type="term" value="F:endopeptidase activity"/>
    <property type="evidence" value="ECO:0007669"/>
    <property type="project" value="UniProtKB-ARBA"/>
</dbReference>
<feature type="transmembrane region" description="Helical" evidence="1">
    <location>
        <begin position="91"/>
        <end position="110"/>
    </location>
</feature>
<dbReference type="PANTHER" id="PTHR35797">
    <property type="entry name" value="PROTEASE-RELATED"/>
    <property type="match status" value="1"/>
</dbReference>
<accession>A0ABD6DXZ4</accession>
<evidence type="ECO:0000256" key="1">
    <source>
        <dbReference type="SAM" id="Phobius"/>
    </source>
</evidence>
<feature type="transmembrane region" description="Helical" evidence="1">
    <location>
        <begin position="53"/>
        <end position="71"/>
    </location>
</feature>
<proteinExistence type="predicted"/>
<comment type="caution">
    <text evidence="3">The sequence shown here is derived from an EMBL/GenBank/DDBJ whole genome shotgun (WGS) entry which is preliminary data.</text>
</comment>
<dbReference type="EMBL" id="JBHUDP010000003">
    <property type="protein sequence ID" value="MFD1686184.1"/>
    <property type="molecule type" value="Genomic_DNA"/>
</dbReference>